<evidence type="ECO:0000256" key="1">
    <source>
        <dbReference type="SAM" id="MobiDB-lite"/>
    </source>
</evidence>
<organism evidence="3 4">
    <name type="scientific">Crenichthys baileyi</name>
    <name type="common">White River springfish</name>
    <dbReference type="NCBI Taxonomy" id="28760"/>
    <lineage>
        <taxon>Eukaryota</taxon>
        <taxon>Metazoa</taxon>
        <taxon>Chordata</taxon>
        <taxon>Craniata</taxon>
        <taxon>Vertebrata</taxon>
        <taxon>Euteleostomi</taxon>
        <taxon>Actinopterygii</taxon>
        <taxon>Neopterygii</taxon>
        <taxon>Teleostei</taxon>
        <taxon>Neoteleostei</taxon>
        <taxon>Acanthomorphata</taxon>
        <taxon>Ovalentaria</taxon>
        <taxon>Atherinomorphae</taxon>
        <taxon>Cyprinodontiformes</taxon>
        <taxon>Goodeidae</taxon>
        <taxon>Crenichthys</taxon>
    </lineage>
</organism>
<evidence type="ECO:0000259" key="2">
    <source>
        <dbReference type="Pfam" id="PF18199"/>
    </source>
</evidence>
<feature type="compositionally biased region" description="Basic and acidic residues" evidence="1">
    <location>
        <begin position="55"/>
        <end position="66"/>
    </location>
</feature>
<feature type="region of interest" description="Disordered" evidence="1">
    <location>
        <begin position="54"/>
        <end position="79"/>
    </location>
</feature>
<dbReference type="PANTHER" id="PTHR46961:SF22">
    <property type="entry name" value="DYNEIN BETA CHAIN, CILIARY"/>
    <property type="match status" value="1"/>
</dbReference>
<evidence type="ECO:0000313" key="4">
    <source>
        <dbReference type="Proteomes" id="UP001311232"/>
    </source>
</evidence>
<protein>
    <recommendedName>
        <fullName evidence="2">Dynein heavy chain C-terminal domain-containing protein</fullName>
    </recommendedName>
</protein>
<dbReference type="GO" id="GO:0045505">
    <property type="term" value="F:dynein intermediate chain binding"/>
    <property type="evidence" value="ECO:0007669"/>
    <property type="project" value="InterPro"/>
</dbReference>
<proteinExistence type="predicted"/>
<dbReference type="InterPro" id="IPR026983">
    <property type="entry name" value="DHC"/>
</dbReference>
<gene>
    <name evidence="3" type="ORF">CRENBAI_003201</name>
</gene>
<dbReference type="EMBL" id="JAHHUM010001844">
    <property type="protein sequence ID" value="KAK5608170.1"/>
    <property type="molecule type" value="Genomic_DNA"/>
</dbReference>
<dbReference type="InterPro" id="IPR043160">
    <property type="entry name" value="Dynein_C_barrel"/>
</dbReference>
<dbReference type="FunFam" id="3.10.490.20:FF:000002">
    <property type="entry name" value="Dynein axonemal heavy chain 17"/>
    <property type="match status" value="1"/>
</dbReference>
<dbReference type="InterPro" id="IPR041228">
    <property type="entry name" value="Dynein_C"/>
</dbReference>
<comment type="caution">
    <text evidence="3">The sequence shown here is derived from an EMBL/GenBank/DDBJ whole genome shotgun (WGS) entry which is preliminary data.</text>
</comment>
<keyword evidence="4" id="KW-1185">Reference proteome</keyword>
<dbReference type="PANTHER" id="PTHR46961">
    <property type="entry name" value="DYNEIN HEAVY CHAIN 1, AXONEMAL-LIKE PROTEIN"/>
    <property type="match status" value="1"/>
</dbReference>
<dbReference type="GO" id="GO:0030286">
    <property type="term" value="C:dynein complex"/>
    <property type="evidence" value="ECO:0007669"/>
    <property type="project" value="InterPro"/>
</dbReference>
<accession>A0AAV9RGR0</accession>
<dbReference type="Gene3D" id="3.10.490.20">
    <property type="match status" value="1"/>
</dbReference>
<dbReference type="GO" id="GO:0051959">
    <property type="term" value="F:dynein light intermediate chain binding"/>
    <property type="evidence" value="ECO:0007669"/>
    <property type="project" value="InterPro"/>
</dbReference>
<dbReference type="GO" id="GO:0007018">
    <property type="term" value="P:microtubule-based movement"/>
    <property type="evidence" value="ECO:0007669"/>
    <property type="project" value="InterPro"/>
</dbReference>
<sequence>MGEELGPGRGVGVRAACSPPISKGASWGVARESIPGALLDAFLGRFFPGTSYWEEGPRGRPRKPPEGKIVLSTSGGKRLGSPRRNWRRYLGRGKSGCLFWLYCLRDPVTDETEDNKYEYNDVMQRCKELDSWTQDLSLPSVVWLSGLFNPQSFLTAVMQSLARKNEWPLDKVNLTVDVTKKYKEEFNQPAREGAYVYGLYMEGARWDTQTGVITEARLKELTPAMPVISVRAVPNDRQETRNIYECPLYKTKIRGPTYVWTFSLKTRERPAKWVLAGVALLLSV</sequence>
<feature type="domain" description="Dynein heavy chain C-terminal" evidence="2">
    <location>
        <begin position="120"/>
        <end position="282"/>
    </location>
</feature>
<dbReference type="Proteomes" id="UP001311232">
    <property type="component" value="Unassembled WGS sequence"/>
</dbReference>
<name>A0AAV9RGR0_9TELE</name>
<dbReference type="AlphaFoldDB" id="A0AAV9RGR0"/>
<dbReference type="Pfam" id="PF18199">
    <property type="entry name" value="Dynein_C"/>
    <property type="match status" value="1"/>
</dbReference>
<evidence type="ECO:0000313" key="3">
    <source>
        <dbReference type="EMBL" id="KAK5608170.1"/>
    </source>
</evidence>
<reference evidence="3 4" key="1">
    <citation type="submission" date="2021-06" db="EMBL/GenBank/DDBJ databases">
        <authorList>
            <person name="Palmer J.M."/>
        </authorList>
    </citation>
    <scope>NUCLEOTIDE SEQUENCE [LARGE SCALE GENOMIC DNA]</scope>
    <source>
        <strain evidence="3 4">MEX-2019</strain>
        <tissue evidence="3">Muscle</tissue>
    </source>
</reference>